<dbReference type="Proteomes" id="UP001605036">
    <property type="component" value="Unassembled WGS sequence"/>
</dbReference>
<comment type="caution">
    <text evidence="2">The sequence shown here is derived from an EMBL/GenBank/DDBJ whole genome shotgun (WGS) entry which is preliminary data.</text>
</comment>
<sequence>MNSGLRNKVLTQSLIWRSAVQNPKKVSTRSLLAHAGLGTPGSEKGIDSILPCTCWTPGSEKGIDSILPPVRRTRETPGSKKVTHLPLHSVAQNPKKVSTRSLLARAGLGTPGSGTLHVQGGIESPRSEKGINSTLTLRAQDPKQVLARS</sequence>
<feature type="region of interest" description="Disordered" evidence="1">
    <location>
        <begin position="69"/>
        <end position="149"/>
    </location>
</feature>
<accession>A0ABD1YBD0</accession>
<dbReference type="AlphaFoldDB" id="A0ABD1YBD0"/>
<organism evidence="2 3">
    <name type="scientific">Riccia fluitans</name>
    <dbReference type="NCBI Taxonomy" id="41844"/>
    <lineage>
        <taxon>Eukaryota</taxon>
        <taxon>Viridiplantae</taxon>
        <taxon>Streptophyta</taxon>
        <taxon>Embryophyta</taxon>
        <taxon>Marchantiophyta</taxon>
        <taxon>Marchantiopsida</taxon>
        <taxon>Marchantiidae</taxon>
        <taxon>Marchantiales</taxon>
        <taxon>Ricciaceae</taxon>
        <taxon>Riccia</taxon>
    </lineage>
</organism>
<proteinExistence type="predicted"/>
<evidence type="ECO:0000256" key="1">
    <source>
        <dbReference type="SAM" id="MobiDB-lite"/>
    </source>
</evidence>
<gene>
    <name evidence="2" type="ORF">R1flu_007969</name>
</gene>
<protein>
    <submittedName>
        <fullName evidence="2">Uncharacterized protein</fullName>
    </submittedName>
</protein>
<reference evidence="2 3" key="1">
    <citation type="submission" date="2024-09" db="EMBL/GenBank/DDBJ databases">
        <title>Chromosome-scale assembly of Riccia fluitans.</title>
        <authorList>
            <person name="Paukszto L."/>
            <person name="Sawicki J."/>
            <person name="Karawczyk K."/>
            <person name="Piernik-Szablinska J."/>
            <person name="Szczecinska M."/>
            <person name="Mazdziarz M."/>
        </authorList>
    </citation>
    <scope>NUCLEOTIDE SEQUENCE [LARGE SCALE GENOMIC DNA]</scope>
    <source>
        <strain evidence="2">Rf_01</strain>
        <tissue evidence="2">Aerial parts of the thallus</tissue>
    </source>
</reference>
<evidence type="ECO:0000313" key="3">
    <source>
        <dbReference type="Proteomes" id="UP001605036"/>
    </source>
</evidence>
<name>A0ABD1YBD0_9MARC</name>
<keyword evidence="3" id="KW-1185">Reference proteome</keyword>
<feature type="compositionally biased region" description="Polar residues" evidence="1">
    <location>
        <begin position="90"/>
        <end position="101"/>
    </location>
</feature>
<evidence type="ECO:0000313" key="2">
    <source>
        <dbReference type="EMBL" id="KAL2623724.1"/>
    </source>
</evidence>
<dbReference type="EMBL" id="JBHFFA010000005">
    <property type="protein sequence ID" value="KAL2623724.1"/>
    <property type="molecule type" value="Genomic_DNA"/>
</dbReference>